<dbReference type="AlphaFoldDB" id="A0AAV5WTQ7"/>
<feature type="compositionally biased region" description="Polar residues" evidence="1">
    <location>
        <begin position="13"/>
        <end position="22"/>
    </location>
</feature>
<proteinExistence type="predicted"/>
<dbReference type="EMBL" id="BTSY01000007">
    <property type="protein sequence ID" value="GMT34985.1"/>
    <property type="molecule type" value="Genomic_DNA"/>
</dbReference>
<comment type="caution">
    <text evidence="2">The sequence shown here is derived from an EMBL/GenBank/DDBJ whole genome shotgun (WGS) entry which is preliminary data.</text>
</comment>
<evidence type="ECO:0000313" key="3">
    <source>
        <dbReference type="Proteomes" id="UP001432322"/>
    </source>
</evidence>
<dbReference type="Proteomes" id="UP001432322">
    <property type="component" value="Unassembled WGS sequence"/>
</dbReference>
<name>A0AAV5WTQ7_9BILA</name>
<feature type="non-terminal residue" evidence="2">
    <location>
        <position position="1"/>
    </location>
</feature>
<protein>
    <submittedName>
        <fullName evidence="2">Uncharacterized protein</fullName>
    </submittedName>
</protein>
<organism evidence="2 3">
    <name type="scientific">Pristionchus fissidentatus</name>
    <dbReference type="NCBI Taxonomy" id="1538716"/>
    <lineage>
        <taxon>Eukaryota</taxon>
        <taxon>Metazoa</taxon>
        <taxon>Ecdysozoa</taxon>
        <taxon>Nematoda</taxon>
        <taxon>Chromadorea</taxon>
        <taxon>Rhabditida</taxon>
        <taxon>Rhabditina</taxon>
        <taxon>Diplogasteromorpha</taxon>
        <taxon>Diplogasteroidea</taxon>
        <taxon>Neodiplogasteridae</taxon>
        <taxon>Pristionchus</taxon>
    </lineage>
</organism>
<keyword evidence="3" id="KW-1185">Reference proteome</keyword>
<evidence type="ECO:0000256" key="1">
    <source>
        <dbReference type="SAM" id="MobiDB-lite"/>
    </source>
</evidence>
<accession>A0AAV5WTQ7</accession>
<feature type="region of interest" description="Disordered" evidence="1">
    <location>
        <begin position="1"/>
        <end position="23"/>
    </location>
</feature>
<reference evidence="2" key="1">
    <citation type="submission" date="2023-10" db="EMBL/GenBank/DDBJ databases">
        <title>Genome assembly of Pristionchus species.</title>
        <authorList>
            <person name="Yoshida K."/>
            <person name="Sommer R.J."/>
        </authorList>
    </citation>
    <scope>NUCLEOTIDE SEQUENCE</scope>
    <source>
        <strain evidence="2">RS5133</strain>
    </source>
</reference>
<gene>
    <name evidence="2" type="ORF">PFISCL1PPCAC_26282</name>
</gene>
<sequence>ADADGASRRVRMTQATARECSQPSLTLTTARTSRRRTTSTCRCSARTSARRRPSRPRYCGLRACEMREIAWGKLTTDPAFLGEEAGKTEPLVRQ</sequence>
<feature type="non-terminal residue" evidence="2">
    <location>
        <position position="94"/>
    </location>
</feature>
<evidence type="ECO:0000313" key="2">
    <source>
        <dbReference type="EMBL" id="GMT34985.1"/>
    </source>
</evidence>